<feature type="non-terminal residue" evidence="1">
    <location>
        <position position="182"/>
    </location>
</feature>
<evidence type="ECO:0000313" key="2">
    <source>
        <dbReference type="Proteomes" id="UP000478052"/>
    </source>
</evidence>
<evidence type="ECO:0000313" key="1">
    <source>
        <dbReference type="EMBL" id="KAF0703643.1"/>
    </source>
</evidence>
<reference evidence="1 2" key="1">
    <citation type="submission" date="2019-08" db="EMBL/GenBank/DDBJ databases">
        <title>Whole genome of Aphis craccivora.</title>
        <authorList>
            <person name="Voronova N.V."/>
            <person name="Shulinski R.S."/>
            <person name="Bandarenka Y.V."/>
            <person name="Zhorov D.G."/>
            <person name="Warner D."/>
        </authorList>
    </citation>
    <scope>NUCLEOTIDE SEQUENCE [LARGE SCALE GENOMIC DNA]</scope>
    <source>
        <strain evidence="1">180601</strain>
        <tissue evidence="1">Whole Body</tissue>
    </source>
</reference>
<comment type="caution">
    <text evidence="1">The sequence shown here is derived from an EMBL/GenBank/DDBJ whole genome shotgun (WGS) entry which is preliminary data.</text>
</comment>
<dbReference type="AlphaFoldDB" id="A0A6G0VNX7"/>
<name>A0A6G0VNX7_APHCR</name>
<organism evidence="1 2">
    <name type="scientific">Aphis craccivora</name>
    <name type="common">Cowpea aphid</name>
    <dbReference type="NCBI Taxonomy" id="307492"/>
    <lineage>
        <taxon>Eukaryota</taxon>
        <taxon>Metazoa</taxon>
        <taxon>Ecdysozoa</taxon>
        <taxon>Arthropoda</taxon>
        <taxon>Hexapoda</taxon>
        <taxon>Insecta</taxon>
        <taxon>Pterygota</taxon>
        <taxon>Neoptera</taxon>
        <taxon>Paraneoptera</taxon>
        <taxon>Hemiptera</taxon>
        <taxon>Sternorrhyncha</taxon>
        <taxon>Aphidomorpha</taxon>
        <taxon>Aphidoidea</taxon>
        <taxon>Aphididae</taxon>
        <taxon>Aphidini</taxon>
        <taxon>Aphis</taxon>
        <taxon>Aphis</taxon>
    </lineage>
</organism>
<dbReference type="Proteomes" id="UP000478052">
    <property type="component" value="Unassembled WGS sequence"/>
</dbReference>
<dbReference type="EMBL" id="VUJU01013798">
    <property type="protein sequence ID" value="KAF0703643.1"/>
    <property type="molecule type" value="Genomic_DNA"/>
</dbReference>
<keyword evidence="2" id="KW-1185">Reference proteome</keyword>
<sequence>MDPTEICISPACIINELEFLVDTGSEVNVIKIDVLRNGLTIDDTRKIYLKGIIDKNFPIRKHDNRNIILKPRTETIVSIPIAAKDVENKDIFIHRQEIKEGVFCGNIVNTVQNGEVVIKSHKIARENLIKRKIKSKQIYDSNGNSIHVKDQILLRDKTQKNKLNPLWIGPYEITDVLDRENI</sequence>
<dbReference type="OrthoDB" id="413122at2759"/>
<proteinExistence type="predicted"/>
<gene>
    <name evidence="1" type="ORF">FWK35_00029800</name>
</gene>
<protein>
    <submittedName>
        <fullName evidence="1">Integrase catalytic domain-containing protein</fullName>
    </submittedName>
</protein>
<accession>A0A6G0VNX7</accession>